<gene>
    <name evidence="12" type="primary">Nfu_g_1_020905</name>
</gene>
<dbReference type="PANTHER" id="PTHR24246:SF54">
    <property type="entry name" value="ADENOSINE RECEPTOR A1-RELATED"/>
    <property type="match status" value="1"/>
</dbReference>
<dbReference type="GO" id="GO:0045202">
    <property type="term" value="C:synapse"/>
    <property type="evidence" value="ECO:0007669"/>
    <property type="project" value="TreeGrafter"/>
</dbReference>
<evidence type="ECO:0000256" key="4">
    <source>
        <dbReference type="ARBA" id="ARBA00022989"/>
    </source>
</evidence>
<dbReference type="AlphaFoldDB" id="A0A1A8UZ89"/>
<protein>
    <recommendedName>
        <fullName evidence="11">G-protein coupled receptors family 1 profile domain-containing protein</fullName>
    </recommendedName>
</protein>
<evidence type="ECO:0000256" key="3">
    <source>
        <dbReference type="ARBA" id="ARBA00022692"/>
    </source>
</evidence>
<feature type="transmembrane region" description="Helical" evidence="10">
    <location>
        <begin position="12"/>
        <end position="36"/>
    </location>
</feature>
<dbReference type="InterPro" id="IPR000276">
    <property type="entry name" value="GPCR_Rhodpsn"/>
</dbReference>
<dbReference type="PROSITE" id="PS50262">
    <property type="entry name" value="G_PROTEIN_RECEP_F1_2"/>
    <property type="match status" value="1"/>
</dbReference>
<keyword evidence="6 10" id="KW-0472">Membrane</keyword>
<proteinExistence type="predicted"/>
<comment type="subcellular location">
    <subcellularLocation>
        <location evidence="1">Cell membrane</location>
        <topology evidence="1">Multi-pass membrane protein</topology>
    </subcellularLocation>
</comment>
<evidence type="ECO:0000256" key="8">
    <source>
        <dbReference type="ARBA" id="ARBA00023180"/>
    </source>
</evidence>
<name>A0A1A8UZ89_NOTFU</name>
<evidence type="ECO:0000256" key="6">
    <source>
        <dbReference type="ARBA" id="ARBA00023136"/>
    </source>
</evidence>
<dbReference type="EMBL" id="HAEJ01012454">
    <property type="protein sequence ID" value="SBS52911.1"/>
    <property type="molecule type" value="Transcribed_RNA"/>
</dbReference>
<evidence type="ECO:0000256" key="10">
    <source>
        <dbReference type="SAM" id="Phobius"/>
    </source>
</evidence>
<evidence type="ECO:0000256" key="1">
    <source>
        <dbReference type="ARBA" id="ARBA00004651"/>
    </source>
</evidence>
<dbReference type="Pfam" id="PF00001">
    <property type="entry name" value="7tm_1"/>
    <property type="match status" value="1"/>
</dbReference>
<accession>A0A1A8UZ89</accession>
<dbReference type="SUPFAM" id="SSF81321">
    <property type="entry name" value="Family A G protein-coupled receptor-like"/>
    <property type="match status" value="1"/>
</dbReference>
<dbReference type="GO" id="GO:0030425">
    <property type="term" value="C:dendrite"/>
    <property type="evidence" value="ECO:0007669"/>
    <property type="project" value="TreeGrafter"/>
</dbReference>
<evidence type="ECO:0000259" key="11">
    <source>
        <dbReference type="PROSITE" id="PS50262"/>
    </source>
</evidence>
<keyword evidence="5" id="KW-0297">G-protein coupled receptor</keyword>
<keyword evidence="3 10" id="KW-0812">Transmembrane</keyword>
<dbReference type="PANTHER" id="PTHR24246">
    <property type="entry name" value="OLFACTORY RECEPTOR AND ADENOSINE RECEPTOR"/>
    <property type="match status" value="1"/>
</dbReference>
<keyword evidence="4 10" id="KW-1133">Transmembrane helix</keyword>
<feature type="transmembrane region" description="Helical" evidence="10">
    <location>
        <begin position="48"/>
        <end position="70"/>
    </location>
</feature>
<reference evidence="12" key="2">
    <citation type="submission" date="2016-06" db="EMBL/GenBank/DDBJ databases">
        <title>The genome of a short-lived fish provides insights into sex chromosome evolution and the genetic control of aging.</title>
        <authorList>
            <person name="Reichwald K."/>
            <person name="Felder M."/>
            <person name="Petzold A."/>
            <person name="Koch P."/>
            <person name="Groth M."/>
            <person name="Platzer M."/>
        </authorList>
    </citation>
    <scope>NUCLEOTIDE SEQUENCE</scope>
    <source>
        <tissue evidence="12">Brain</tissue>
    </source>
</reference>
<dbReference type="GO" id="GO:0001609">
    <property type="term" value="F:G protein-coupled adenosine receptor activity"/>
    <property type="evidence" value="ECO:0007669"/>
    <property type="project" value="TreeGrafter"/>
</dbReference>
<keyword evidence="2" id="KW-1003">Cell membrane</keyword>
<evidence type="ECO:0000256" key="9">
    <source>
        <dbReference type="ARBA" id="ARBA00023224"/>
    </source>
</evidence>
<evidence type="ECO:0000256" key="2">
    <source>
        <dbReference type="ARBA" id="ARBA00022475"/>
    </source>
</evidence>
<keyword evidence="8" id="KW-0325">Glycoprotein</keyword>
<evidence type="ECO:0000256" key="7">
    <source>
        <dbReference type="ARBA" id="ARBA00023170"/>
    </source>
</evidence>
<evidence type="ECO:0000313" key="12">
    <source>
        <dbReference type="EMBL" id="SBS52911.1"/>
    </source>
</evidence>
<organism evidence="12">
    <name type="scientific">Nothobranchius furzeri</name>
    <name type="common">Turquoise killifish</name>
    <dbReference type="NCBI Taxonomy" id="105023"/>
    <lineage>
        <taxon>Eukaryota</taxon>
        <taxon>Metazoa</taxon>
        <taxon>Chordata</taxon>
        <taxon>Craniata</taxon>
        <taxon>Vertebrata</taxon>
        <taxon>Euteleostomi</taxon>
        <taxon>Actinopterygii</taxon>
        <taxon>Neopterygii</taxon>
        <taxon>Teleostei</taxon>
        <taxon>Neoteleostei</taxon>
        <taxon>Acanthomorphata</taxon>
        <taxon>Ovalentaria</taxon>
        <taxon>Atherinomorphae</taxon>
        <taxon>Cyprinodontiformes</taxon>
        <taxon>Nothobranchiidae</taxon>
        <taxon>Nothobranchius</taxon>
    </lineage>
</organism>
<dbReference type="InterPro" id="IPR017452">
    <property type="entry name" value="GPCR_Rhodpsn_7TM"/>
</dbReference>
<sequence length="126" mass="13606">MTEGIMNTGEHIYTSVEVVIAVSCILGNMLVILSLWKTKSIQQPTFCLIVSLAMADFLVGAVASPLAVVMDSRVELSFLTCLFISCVILLLTLVSVLCLMAIAVDRFLGGLHPSLVRRAQPECSSF</sequence>
<dbReference type="Gene3D" id="1.20.1070.10">
    <property type="entry name" value="Rhodopsin 7-helix transmembrane proteins"/>
    <property type="match status" value="1"/>
</dbReference>
<keyword evidence="7" id="KW-0675">Receptor</keyword>
<dbReference type="EMBL" id="HADY01008844">
    <property type="protein sequence ID" value="SBP47329.1"/>
    <property type="molecule type" value="Transcribed_RNA"/>
</dbReference>
<keyword evidence="9" id="KW-0807">Transducer</keyword>
<feature type="transmembrane region" description="Helical" evidence="10">
    <location>
        <begin position="76"/>
        <end position="104"/>
    </location>
</feature>
<dbReference type="GO" id="GO:0005886">
    <property type="term" value="C:plasma membrane"/>
    <property type="evidence" value="ECO:0007669"/>
    <property type="project" value="UniProtKB-SubCell"/>
</dbReference>
<evidence type="ECO:0000256" key="5">
    <source>
        <dbReference type="ARBA" id="ARBA00023040"/>
    </source>
</evidence>
<feature type="domain" description="G-protein coupled receptors family 1 profile" evidence="11">
    <location>
        <begin position="27"/>
        <end position="126"/>
    </location>
</feature>
<dbReference type="PRINTS" id="PR00237">
    <property type="entry name" value="GPCRRHODOPSN"/>
</dbReference>
<reference evidence="12" key="1">
    <citation type="submission" date="2016-05" db="EMBL/GenBank/DDBJ databases">
        <authorList>
            <person name="Lavstsen T."/>
            <person name="Jespersen J.S."/>
        </authorList>
    </citation>
    <scope>NUCLEOTIDE SEQUENCE</scope>
    <source>
        <tissue evidence="12">Brain</tissue>
    </source>
</reference>